<evidence type="ECO:0000256" key="1">
    <source>
        <dbReference type="ARBA" id="ARBA00004606"/>
    </source>
</evidence>
<dbReference type="GeneID" id="20215665"/>
<dbReference type="InterPro" id="IPR026050">
    <property type="entry name" value="C1GALT1/C1GALT1_chp1"/>
</dbReference>
<dbReference type="KEGG" id="hro:HELRODRAFT_79233"/>
<dbReference type="FunFam" id="3.90.550.50:FF:000120">
    <property type="entry name" value="Uncharacterized protein"/>
    <property type="match status" value="1"/>
</dbReference>
<evidence type="ECO:0000256" key="3">
    <source>
        <dbReference type="ARBA" id="ARBA00022692"/>
    </source>
</evidence>
<keyword evidence="4" id="KW-0735">Signal-anchor</keyword>
<evidence type="ECO:0000313" key="8">
    <source>
        <dbReference type="EMBL" id="ESO04447.1"/>
    </source>
</evidence>
<evidence type="ECO:0000256" key="7">
    <source>
        <dbReference type="SAM" id="Phobius"/>
    </source>
</evidence>
<gene>
    <name evidence="9" type="primary">20215665</name>
    <name evidence="8" type="ORF">HELRODRAFT_79233</name>
</gene>
<comment type="subcellular location">
    <subcellularLocation>
        <location evidence="1">Membrane</location>
        <topology evidence="1">Single-pass type II membrane protein</topology>
    </subcellularLocation>
</comment>
<evidence type="ECO:0000256" key="4">
    <source>
        <dbReference type="ARBA" id="ARBA00022968"/>
    </source>
</evidence>
<feature type="transmembrane region" description="Helical" evidence="7">
    <location>
        <begin position="214"/>
        <end position="236"/>
    </location>
</feature>
<evidence type="ECO:0000313" key="10">
    <source>
        <dbReference type="Proteomes" id="UP000015101"/>
    </source>
</evidence>
<evidence type="ECO:0008006" key="11">
    <source>
        <dbReference type="Google" id="ProtNLM"/>
    </source>
</evidence>
<reference evidence="10" key="1">
    <citation type="submission" date="2012-12" db="EMBL/GenBank/DDBJ databases">
        <authorList>
            <person name="Hellsten U."/>
            <person name="Grimwood J."/>
            <person name="Chapman J.A."/>
            <person name="Shapiro H."/>
            <person name="Aerts A."/>
            <person name="Otillar R.P."/>
            <person name="Terry A.Y."/>
            <person name="Boore J.L."/>
            <person name="Simakov O."/>
            <person name="Marletaz F."/>
            <person name="Cho S.-J."/>
            <person name="Edsinger-Gonzales E."/>
            <person name="Havlak P."/>
            <person name="Kuo D.-H."/>
            <person name="Larsson T."/>
            <person name="Lv J."/>
            <person name="Arendt D."/>
            <person name="Savage R."/>
            <person name="Osoegawa K."/>
            <person name="de Jong P."/>
            <person name="Lindberg D.R."/>
            <person name="Seaver E.C."/>
            <person name="Weisblat D.A."/>
            <person name="Putnam N.H."/>
            <person name="Grigoriev I.V."/>
            <person name="Rokhsar D.S."/>
        </authorList>
    </citation>
    <scope>NUCLEOTIDE SEQUENCE</scope>
</reference>
<keyword evidence="10" id="KW-1185">Reference proteome</keyword>
<keyword evidence="6 7" id="KW-0472">Membrane</keyword>
<dbReference type="PANTHER" id="PTHR23033">
    <property type="entry name" value="BETA1,3-GALACTOSYLTRANSFERASE"/>
    <property type="match status" value="1"/>
</dbReference>
<dbReference type="EMBL" id="AMQM01004374">
    <property type="status" value="NOT_ANNOTATED_CDS"/>
    <property type="molecule type" value="Genomic_DNA"/>
</dbReference>
<protein>
    <recommendedName>
        <fullName evidence="11">N-acetylgalactosaminide beta-1,3-galactosyltransferase</fullName>
    </recommendedName>
</protein>
<dbReference type="PANTHER" id="PTHR23033:SF14">
    <property type="entry name" value="GLYCOPROTEIN-N-ACETYLGALACTOSAMINE 3-BETA-GALACTOSYLTRANSFERASE 1-RELATED"/>
    <property type="match status" value="1"/>
</dbReference>
<dbReference type="eggNOG" id="KOG2246">
    <property type="taxonomic scope" value="Eukaryota"/>
</dbReference>
<dbReference type="AlphaFoldDB" id="T1G3L7"/>
<keyword evidence="5 7" id="KW-1133">Transmembrane helix</keyword>
<dbReference type="Proteomes" id="UP000015101">
    <property type="component" value="Unassembled WGS sequence"/>
</dbReference>
<proteinExistence type="inferred from homology"/>
<dbReference type="EnsemblMetazoa" id="HelroT79233">
    <property type="protein sequence ID" value="HelroP79233"/>
    <property type="gene ID" value="HelroG79233"/>
</dbReference>
<dbReference type="OMA" id="LWANTED"/>
<evidence type="ECO:0000256" key="6">
    <source>
        <dbReference type="ARBA" id="ARBA00023136"/>
    </source>
</evidence>
<dbReference type="CTD" id="20215665"/>
<evidence type="ECO:0000313" key="9">
    <source>
        <dbReference type="EnsemblMetazoa" id="HelroP79233"/>
    </source>
</evidence>
<dbReference type="EMBL" id="KB096502">
    <property type="protein sequence ID" value="ESO04447.1"/>
    <property type="molecule type" value="Genomic_DNA"/>
</dbReference>
<dbReference type="RefSeq" id="XP_009017716.1">
    <property type="nucleotide sequence ID" value="XM_009019468.1"/>
</dbReference>
<dbReference type="GO" id="GO:0016263">
    <property type="term" value="F:glycoprotein-N-acetylgalactosamine 3-beta-galactosyltransferase activity"/>
    <property type="evidence" value="ECO:0000318"/>
    <property type="project" value="GO_Central"/>
</dbReference>
<accession>T1G3L7</accession>
<keyword evidence="3 7" id="KW-0812">Transmembrane</keyword>
<reference evidence="9" key="3">
    <citation type="submission" date="2015-06" db="UniProtKB">
        <authorList>
            <consortium name="EnsemblMetazoa"/>
        </authorList>
    </citation>
    <scope>IDENTIFICATION</scope>
</reference>
<reference evidence="8 10" key="2">
    <citation type="journal article" date="2013" name="Nature">
        <title>Insights into bilaterian evolution from three spiralian genomes.</title>
        <authorList>
            <person name="Simakov O."/>
            <person name="Marletaz F."/>
            <person name="Cho S.J."/>
            <person name="Edsinger-Gonzales E."/>
            <person name="Havlak P."/>
            <person name="Hellsten U."/>
            <person name="Kuo D.H."/>
            <person name="Larsson T."/>
            <person name="Lv J."/>
            <person name="Arendt D."/>
            <person name="Savage R."/>
            <person name="Osoegawa K."/>
            <person name="de Jong P."/>
            <person name="Grimwood J."/>
            <person name="Chapman J.A."/>
            <person name="Shapiro H."/>
            <person name="Aerts A."/>
            <person name="Otillar R.P."/>
            <person name="Terry A.Y."/>
            <person name="Boore J.L."/>
            <person name="Grigoriev I.V."/>
            <person name="Lindberg D.R."/>
            <person name="Seaver E.C."/>
            <person name="Weisblat D.A."/>
            <person name="Putnam N.H."/>
            <person name="Rokhsar D.S."/>
        </authorList>
    </citation>
    <scope>NUCLEOTIDE SEQUENCE</scope>
</reference>
<dbReference type="Gene3D" id="3.90.550.50">
    <property type="match status" value="1"/>
</dbReference>
<dbReference type="HOGENOM" id="CLU_035857_1_0_1"/>
<name>T1G3L7_HELRO</name>
<dbReference type="STRING" id="6412.T1G3L7"/>
<organism evidence="9 10">
    <name type="scientific">Helobdella robusta</name>
    <name type="common">Californian leech</name>
    <dbReference type="NCBI Taxonomy" id="6412"/>
    <lineage>
        <taxon>Eukaryota</taxon>
        <taxon>Metazoa</taxon>
        <taxon>Spiralia</taxon>
        <taxon>Lophotrochozoa</taxon>
        <taxon>Annelida</taxon>
        <taxon>Clitellata</taxon>
        <taxon>Hirudinea</taxon>
        <taxon>Rhynchobdellida</taxon>
        <taxon>Glossiphoniidae</taxon>
        <taxon>Helobdella</taxon>
    </lineage>
</organism>
<comment type="similarity">
    <text evidence="2">Belongs to the glycosyltransferase 31 family. Beta3-Gal-T subfamily.</text>
</comment>
<evidence type="ECO:0000256" key="2">
    <source>
        <dbReference type="ARBA" id="ARBA00006462"/>
    </source>
</evidence>
<evidence type="ECO:0000256" key="5">
    <source>
        <dbReference type="ARBA" id="ARBA00022989"/>
    </source>
</evidence>
<dbReference type="GO" id="GO:0016020">
    <property type="term" value="C:membrane"/>
    <property type="evidence" value="ECO:0007669"/>
    <property type="project" value="UniProtKB-SubCell"/>
</dbReference>
<dbReference type="InParanoid" id="T1G3L7"/>
<sequence length="237" mass="26734">QNIRILCWFMTDPQILNKSIRVRDTWTRNCHITLFMSSVSDPNFPSVGLNVTPGRNHIAAKSRASWIHIYRHYRDKADYFMKADPDSYVSIPNLKLFLASRDPGNPEFYGHALYYGRMGWMGNFSGFYSAGQSVVLTRESLVRLAGGVGGVNEKFFFDGQAEDLKTAICLSNKGSDIIDTRDRLGRETFMPAIGLSSLLAGNIPQWYSGPYRQYLGYCKVFISAVMTTTTTIIIIII</sequence>
<dbReference type="OrthoDB" id="414175at2759"/>